<proteinExistence type="predicted"/>
<evidence type="ECO:0000313" key="3">
    <source>
        <dbReference type="Proteomes" id="UP000619457"/>
    </source>
</evidence>
<protein>
    <recommendedName>
        <fullName evidence="1">Transposase IS204/IS1001/IS1096/IS1165 DDE domain-containing protein</fullName>
    </recommendedName>
</protein>
<gene>
    <name evidence="2" type="ORF">GCM10007049_22440</name>
</gene>
<reference evidence="2" key="2">
    <citation type="submission" date="2020-09" db="EMBL/GenBank/DDBJ databases">
        <authorList>
            <person name="Sun Q."/>
            <person name="Kim S."/>
        </authorList>
    </citation>
    <scope>NUCLEOTIDE SEQUENCE</scope>
    <source>
        <strain evidence="2">KCTC 12368</strain>
    </source>
</reference>
<dbReference type="AlphaFoldDB" id="A0A918Q2A4"/>
<keyword evidence="3" id="KW-1185">Reference proteome</keyword>
<dbReference type="PANTHER" id="PTHR33498:SF1">
    <property type="entry name" value="TRANSPOSASE FOR INSERTION SEQUENCE ELEMENT IS1557"/>
    <property type="match status" value="1"/>
</dbReference>
<dbReference type="Proteomes" id="UP000619457">
    <property type="component" value="Unassembled WGS sequence"/>
</dbReference>
<organism evidence="2 3">
    <name type="scientific">Echinicola pacifica</name>
    <dbReference type="NCBI Taxonomy" id="346377"/>
    <lineage>
        <taxon>Bacteria</taxon>
        <taxon>Pseudomonadati</taxon>
        <taxon>Bacteroidota</taxon>
        <taxon>Cytophagia</taxon>
        <taxon>Cytophagales</taxon>
        <taxon>Cyclobacteriaceae</taxon>
        <taxon>Echinicola</taxon>
    </lineage>
</organism>
<sequence>MDSTPVSCKSLADNFHLNGKVLEHQYVFHLSNFMSWDQRSHAKDWILFPENVGTHLSIDETALSQGELYTVVTNKAAKGKKGSLVAMIKGTNSEVVKAILGQLPEEQRNKVIEVTLDMAASMEKIVRGSFRKAQLVTDRFHVQKLVYDAVQEMRISHRWDAIDQENKEMELSKELNKSFIPNKLENGDTEKQLLARSRYLLFKGEDKWTVSQAHRSEILFRRYPDIGKAYKLSRSLARIYQVSKIKGVALTKLAQWYNEVENAGFKSFNTVSRTIQNHYTTILNFFDNRSTNASAESFNAKIKAFRAQFRGVTNIEFFLFRLSKIYA</sequence>
<dbReference type="PANTHER" id="PTHR33498">
    <property type="entry name" value="TRANSPOSASE FOR INSERTION SEQUENCE ELEMENT IS1557"/>
    <property type="match status" value="1"/>
</dbReference>
<dbReference type="EMBL" id="BMWX01000003">
    <property type="protein sequence ID" value="GGZ28890.1"/>
    <property type="molecule type" value="Genomic_DNA"/>
</dbReference>
<reference evidence="2" key="1">
    <citation type="journal article" date="2014" name="Int. J. Syst. Evol. Microbiol.">
        <title>Complete genome sequence of Corynebacterium casei LMG S-19264T (=DSM 44701T), isolated from a smear-ripened cheese.</title>
        <authorList>
            <consortium name="US DOE Joint Genome Institute (JGI-PGF)"/>
            <person name="Walter F."/>
            <person name="Albersmeier A."/>
            <person name="Kalinowski J."/>
            <person name="Ruckert C."/>
        </authorList>
    </citation>
    <scope>NUCLEOTIDE SEQUENCE</scope>
    <source>
        <strain evidence="2">KCTC 12368</strain>
    </source>
</reference>
<dbReference type="InterPro" id="IPR047951">
    <property type="entry name" value="Transpos_ISL3"/>
</dbReference>
<name>A0A918Q2A4_9BACT</name>
<evidence type="ECO:0000313" key="2">
    <source>
        <dbReference type="EMBL" id="GGZ28890.1"/>
    </source>
</evidence>
<feature type="domain" description="Transposase IS204/IS1001/IS1096/IS1165 DDE" evidence="1">
    <location>
        <begin position="56"/>
        <end position="321"/>
    </location>
</feature>
<comment type="caution">
    <text evidence="2">The sequence shown here is derived from an EMBL/GenBank/DDBJ whole genome shotgun (WGS) entry which is preliminary data.</text>
</comment>
<accession>A0A918Q2A4</accession>
<evidence type="ECO:0000259" key="1">
    <source>
        <dbReference type="Pfam" id="PF01610"/>
    </source>
</evidence>
<dbReference type="Pfam" id="PF01610">
    <property type="entry name" value="DDE_Tnp_ISL3"/>
    <property type="match status" value="1"/>
</dbReference>
<dbReference type="InterPro" id="IPR002560">
    <property type="entry name" value="Transposase_DDE"/>
</dbReference>